<dbReference type="Pfam" id="PF00078">
    <property type="entry name" value="RVT_1"/>
    <property type="match status" value="1"/>
</dbReference>
<dbReference type="FunFam" id="3.30.70.270:FF:000020">
    <property type="entry name" value="Transposon Tf2-6 polyprotein-like Protein"/>
    <property type="match status" value="1"/>
</dbReference>
<organism evidence="9 10">
    <name type="scientific">Chara braunii</name>
    <name type="common">Braun's stonewort</name>
    <dbReference type="NCBI Taxonomy" id="69332"/>
    <lineage>
        <taxon>Eukaryota</taxon>
        <taxon>Viridiplantae</taxon>
        <taxon>Streptophyta</taxon>
        <taxon>Charophyceae</taxon>
        <taxon>Charales</taxon>
        <taxon>Characeae</taxon>
        <taxon>Chara</taxon>
    </lineage>
</organism>
<dbReference type="InterPro" id="IPR050951">
    <property type="entry name" value="Retrovirus_Pol_polyprotein"/>
</dbReference>
<evidence type="ECO:0000256" key="1">
    <source>
        <dbReference type="ARBA" id="ARBA00022679"/>
    </source>
</evidence>
<dbReference type="AlphaFoldDB" id="A0A388JQB2"/>
<evidence type="ECO:0000256" key="4">
    <source>
        <dbReference type="ARBA" id="ARBA00022759"/>
    </source>
</evidence>
<dbReference type="InterPro" id="IPR041577">
    <property type="entry name" value="RT_RNaseH_2"/>
</dbReference>
<reference evidence="9 10" key="1">
    <citation type="journal article" date="2018" name="Cell">
        <title>The Chara Genome: Secondary Complexity and Implications for Plant Terrestrialization.</title>
        <authorList>
            <person name="Nishiyama T."/>
            <person name="Sakayama H."/>
            <person name="Vries J.D."/>
            <person name="Buschmann H."/>
            <person name="Saint-Marcoux D."/>
            <person name="Ullrich K.K."/>
            <person name="Haas F.B."/>
            <person name="Vanderstraeten L."/>
            <person name="Becker D."/>
            <person name="Lang D."/>
            <person name="Vosolsobe S."/>
            <person name="Rombauts S."/>
            <person name="Wilhelmsson P.K.I."/>
            <person name="Janitza P."/>
            <person name="Kern R."/>
            <person name="Heyl A."/>
            <person name="Rumpler F."/>
            <person name="Villalobos L.I.A.C."/>
            <person name="Clay J.M."/>
            <person name="Skokan R."/>
            <person name="Toyoda A."/>
            <person name="Suzuki Y."/>
            <person name="Kagoshima H."/>
            <person name="Schijlen E."/>
            <person name="Tajeshwar N."/>
            <person name="Catarino B."/>
            <person name="Hetherington A.J."/>
            <person name="Saltykova A."/>
            <person name="Bonnot C."/>
            <person name="Breuninger H."/>
            <person name="Symeonidi A."/>
            <person name="Radhakrishnan G.V."/>
            <person name="Van Nieuwerburgh F."/>
            <person name="Deforce D."/>
            <person name="Chang C."/>
            <person name="Karol K.G."/>
            <person name="Hedrich R."/>
            <person name="Ulvskov P."/>
            <person name="Glockner G."/>
            <person name="Delwiche C.F."/>
            <person name="Petrasek J."/>
            <person name="Van de Peer Y."/>
            <person name="Friml J."/>
            <person name="Beilby M."/>
            <person name="Dolan L."/>
            <person name="Kohara Y."/>
            <person name="Sugano S."/>
            <person name="Fujiyama A."/>
            <person name="Delaux P.-M."/>
            <person name="Quint M."/>
            <person name="TheiBen G."/>
            <person name="Hagemann M."/>
            <person name="Harholt J."/>
            <person name="Dunand C."/>
            <person name="Zachgo S."/>
            <person name="Langdale J."/>
            <person name="Maumus F."/>
            <person name="Straeten D.V.D."/>
            <person name="Gould S.B."/>
            <person name="Rensing S.A."/>
        </authorList>
    </citation>
    <scope>NUCLEOTIDE SEQUENCE [LARGE SCALE GENOMIC DNA]</scope>
    <source>
        <strain evidence="9 10">S276</strain>
    </source>
</reference>
<comment type="caution">
    <text evidence="9">The sequence shown here is derived from an EMBL/GenBank/DDBJ whole genome shotgun (WGS) entry which is preliminary data.</text>
</comment>
<keyword evidence="4" id="KW-0255">Endonuclease</keyword>
<dbReference type="PROSITE" id="PS50878">
    <property type="entry name" value="RT_POL"/>
    <property type="match status" value="1"/>
</dbReference>
<dbReference type="Gene3D" id="3.10.20.370">
    <property type="match status" value="1"/>
</dbReference>
<evidence type="ECO:0000256" key="7">
    <source>
        <dbReference type="ARBA" id="ARBA00023268"/>
    </source>
</evidence>
<proteinExistence type="predicted"/>
<dbReference type="EMBL" id="BFEA01000008">
    <property type="protein sequence ID" value="GBG59953.1"/>
    <property type="molecule type" value="Genomic_DNA"/>
</dbReference>
<dbReference type="InterPro" id="IPR041373">
    <property type="entry name" value="RT_RNaseH"/>
</dbReference>
<dbReference type="InterPro" id="IPR043128">
    <property type="entry name" value="Rev_trsase/Diguanyl_cyclase"/>
</dbReference>
<evidence type="ECO:0000259" key="8">
    <source>
        <dbReference type="PROSITE" id="PS50878"/>
    </source>
</evidence>
<dbReference type="CDD" id="cd09274">
    <property type="entry name" value="RNase_HI_RT_Ty3"/>
    <property type="match status" value="1"/>
</dbReference>
<dbReference type="InterPro" id="IPR043502">
    <property type="entry name" value="DNA/RNA_pol_sf"/>
</dbReference>
<feature type="domain" description="Reverse transcriptase" evidence="8">
    <location>
        <begin position="210"/>
        <end position="389"/>
    </location>
</feature>
<name>A0A388JQB2_CHABU</name>
<evidence type="ECO:0000256" key="6">
    <source>
        <dbReference type="ARBA" id="ARBA00022918"/>
    </source>
</evidence>
<keyword evidence="7" id="KW-0511">Multifunctional enzyme</keyword>
<dbReference type="Pfam" id="PF17919">
    <property type="entry name" value="RT_RNaseH_2"/>
    <property type="match status" value="1"/>
</dbReference>
<sequence>MVHTKSTRTEEGFRNALTMFTLLQNPPGDFPDSLRDETVDMFCQIFERLRDEGRIAEKLVAALNAFLLNQGLNLGDGVASIHASFRDFMVRAWLTTHDRKLKEGLVLYGRLQARLRGVVLLKDEGAIEELLDLVEKELDLSGASALGGSSYRSEDGELGTASKRRKKESLFLRMKEKLLAGKGPWVGAVCSLLRKHGVDIPMHLLVSWIQVLEQQVPSRSPWSAPVLFDRKKDDTLRLCLDYRGLNEYTVRHNYPTPRADDLFDRLSGHHFFTKIDLCSGYHQIRAAEEDQPKPAFRSRFGHYEFTVMPFGLRNAPATFQTAMNTMFQDLLEDSVLVYIDDILVYSRILEEHLTHLRTVLHRLRDHGFYEKLSKCHFAQPKVDFLGHQVSEHGLHMDDSKIQAIVDWPTPTSFPALRSFLGLTNYYGHFLKNYAQYSSQLTPLTCGRLPFHWTPAHEDAFRSLKRLVTSAPVLHLPDYSRPFIVTTDTSDFAIGAVLSQIYPAPSTSPDSTESRLPRIPRFPPPPPATAAHLAPIEHTPPGAPPPYIPEVADDGTVESRDGECPVAYLSRQLLLAERNYTANEREVLALVYAFKKWRHHLHGHTFTVLTDNYVLAALQTMPKLTSRHARWWRDLSEFDFTIKKISGESNQIAYNHAISPATGMSPYYCDLGYHPRVPSDLLRPSQIHPDTKCPALDDWVKEMDALLSKARESIADSLTRMATRANRSRIDHPFKVGDEFIPLALSVPIDFLLVILTDLYPFYPLCLLPFLDTYAAAPGFGSYFDFYIRLSTSVPLFSTRVLVALFRTSTRFLRYSYFIQATSVRLQSRHSSVGLLHFFGVGAVCSLLRKHGVDIPMHLLVSWIQVLEQQVPSILASTALVRTCETPCWVLRCLVELANIWPLAEVLENKSSMRSSTNKLSKEHMKPSQVEGTRMLWRSLWINVTHALPFFAGNAQFLVSCIAATIALP</sequence>
<dbReference type="Gene3D" id="3.30.70.270">
    <property type="match status" value="2"/>
</dbReference>
<keyword evidence="3" id="KW-0540">Nuclease</keyword>
<evidence type="ECO:0000256" key="5">
    <source>
        <dbReference type="ARBA" id="ARBA00022801"/>
    </source>
</evidence>
<evidence type="ECO:0000313" key="9">
    <source>
        <dbReference type="EMBL" id="GBG59953.1"/>
    </source>
</evidence>
<dbReference type="PANTHER" id="PTHR37984">
    <property type="entry name" value="PROTEIN CBG26694"/>
    <property type="match status" value="1"/>
</dbReference>
<accession>A0A388JQB2</accession>
<keyword evidence="10" id="KW-1185">Reference proteome</keyword>
<gene>
    <name evidence="9" type="ORF">CBR_g286</name>
</gene>
<protein>
    <recommendedName>
        <fullName evidence="8">Reverse transcriptase domain-containing protein</fullName>
    </recommendedName>
</protein>
<keyword evidence="2" id="KW-0548">Nucleotidyltransferase</keyword>
<dbReference type="GO" id="GO:0016787">
    <property type="term" value="F:hydrolase activity"/>
    <property type="evidence" value="ECO:0007669"/>
    <property type="project" value="UniProtKB-KW"/>
</dbReference>
<dbReference type="Pfam" id="PF17917">
    <property type="entry name" value="RT_RNaseH"/>
    <property type="match status" value="1"/>
</dbReference>
<keyword evidence="5" id="KW-0378">Hydrolase</keyword>
<dbReference type="Gene3D" id="3.10.10.10">
    <property type="entry name" value="HIV Type 1 Reverse Transcriptase, subunit A, domain 1"/>
    <property type="match status" value="1"/>
</dbReference>
<dbReference type="CDD" id="cd01647">
    <property type="entry name" value="RT_LTR"/>
    <property type="match status" value="1"/>
</dbReference>
<evidence type="ECO:0000256" key="3">
    <source>
        <dbReference type="ARBA" id="ARBA00022722"/>
    </source>
</evidence>
<dbReference type="PANTHER" id="PTHR37984:SF5">
    <property type="entry name" value="PROTEIN NYNRIN-LIKE"/>
    <property type="match status" value="1"/>
</dbReference>
<dbReference type="GO" id="GO:0004519">
    <property type="term" value="F:endonuclease activity"/>
    <property type="evidence" value="ECO:0007669"/>
    <property type="project" value="UniProtKB-KW"/>
</dbReference>
<dbReference type="Proteomes" id="UP000265515">
    <property type="component" value="Unassembled WGS sequence"/>
</dbReference>
<evidence type="ECO:0000256" key="2">
    <source>
        <dbReference type="ARBA" id="ARBA00022695"/>
    </source>
</evidence>
<evidence type="ECO:0000313" key="10">
    <source>
        <dbReference type="Proteomes" id="UP000265515"/>
    </source>
</evidence>
<dbReference type="Gramene" id="GBG59953">
    <property type="protein sequence ID" value="GBG59953"/>
    <property type="gene ID" value="CBR_g286"/>
</dbReference>
<keyword evidence="1" id="KW-0808">Transferase</keyword>
<dbReference type="InterPro" id="IPR000477">
    <property type="entry name" value="RT_dom"/>
</dbReference>
<dbReference type="OrthoDB" id="381190at2759"/>
<dbReference type="SUPFAM" id="SSF56672">
    <property type="entry name" value="DNA/RNA polymerases"/>
    <property type="match status" value="1"/>
</dbReference>
<dbReference type="GO" id="GO:0003964">
    <property type="term" value="F:RNA-directed DNA polymerase activity"/>
    <property type="evidence" value="ECO:0007669"/>
    <property type="project" value="UniProtKB-KW"/>
</dbReference>
<keyword evidence="6" id="KW-0695">RNA-directed DNA polymerase</keyword>